<dbReference type="AlphaFoldDB" id="A0A4E0QS57"/>
<protein>
    <recommendedName>
        <fullName evidence="4">Transposase</fullName>
    </recommendedName>
</protein>
<evidence type="ECO:0008006" key="4">
    <source>
        <dbReference type="Google" id="ProtNLM"/>
    </source>
</evidence>
<dbReference type="EMBL" id="JSZA02000084">
    <property type="protein sequence ID" value="TGO02730.1"/>
    <property type="molecule type" value="Genomic_DNA"/>
</dbReference>
<feature type="non-terminal residue" evidence="2">
    <location>
        <position position="1"/>
    </location>
</feature>
<organism evidence="2 3">
    <name type="scientific">Candidatus Thiomargarita nelsonii</name>
    <dbReference type="NCBI Taxonomy" id="1003181"/>
    <lineage>
        <taxon>Bacteria</taxon>
        <taxon>Pseudomonadati</taxon>
        <taxon>Pseudomonadota</taxon>
        <taxon>Gammaproteobacteria</taxon>
        <taxon>Thiotrichales</taxon>
        <taxon>Thiotrichaceae</taxon>
        <taxon>Thiomargarita</taxon>
    </lineage>
</organism>
<evidence type="ECO:0000256" key="1">
    <source>
        <dbReference type="SAM" id="MobiDB-lite"/>
    </source>
</evidence>
<keyword evidence="3" id="KW-1185">Reference proteome</keyword>
<sequence length="60" mass="6425">FKKGEEKGFDKGFGEGKEEGIEQGIEKAKMETARNLKALGISEEQIASATGLSLAQVRAL</sequence>
<evidence type="ECO:0000313" key="3">
    <source>
        <dbReference type="Proteomes" id="UP000030428"/>
    </source>
</evidence>
<gene>
    <name evidence="2" type="ORF">PN36_19910</name>
</gene>
<proteinExistence type="predicted"/>
<feature type="region of interest" description="Disordered" evidence="1">
    <location>
        <begin position="1"/>
        <end position="21"/>
    </location>
</feature>
<name>A0A4E0QS57_9GAMM</name>
<evidence type="ECO:0000313" key="2">
    <source>
        <dbReference type="EMBL" id="TGO02730.1"/>
    </source>
</evidence>
<comment type="caution">
    <text evidence="2">The sequence shown here is derived from an EMBL/GenBank/DDBJ whole genome shotgun (WGS) entry which is preliminary data.</text>
</comment>
<reference evidence="2 3" key="1">
    <citation type="journal article" date="2016" name="Front. Microbiol.">
        <title>Single-Cell (Meta-)Genomics of a Dimorphic Candidatus Thiomargarita nelsonii Reveals Genomic Plasticity.</title>
        <authorList>
            <person name="Flood B.E."/>
            <person name="Fliss P."/>
            <person name="Jones D.S."/>
            <person name="Dick G.J."/>
            <person name="Jain S."/>
            <person name="Kaster A.K."/>
            <person name="Winkel M."/>
            <person name="Mussmann M."/>
            <person name="Bailey J."/>
        </authorList>
    </citation>
    <scope>NUCLEOTIDE SEQUENCE [LARGE SCALE GENOMIC DNA]</scope>
    <source>
        <strain evidence="2">Hydrate Ridge</strain>
    </source>
</reference>
<dbReference type="Proteomes" id="UP000030428">
    <property type="component" value="Unassembled WGS sequence"/>
</dbReference>
<accession>A0A4E0QS57</accession>